<dbReference type="InterPro" id="IPR012349">
    <property type="entry name" value="Split_barrel_FMN-bd"/>
</dbReference>
<comment type="similarity">
    <text evidence="2">Belongs to the pyridoxamine 5'-phosphate oxidase family.</text>
</comment>
<dbReference type="EMBL" id="VDGT01000013">
    <property type="protein sequence ID" value="TNM28419.1"/>
    <property type="molecule type" value="Genomic_DNA"/>
</dbReference>
<evidence type="ECO:0000259" key="7">
    <source>
        <dbReference type="Pfam" id="PF01243"/>
    </source>
</evidence>
<evidence type="ECO:0000259" key="8">
    <source>
        <dbReference type="Pfam" id="PF10590"/>
    </source>
</evidence>
<dbReference type="NCBIfam" id="NF004231">
    <property type="entry name" value="PRK05679.1"/>
    <property type="match status" value="1"/>
</dbReference>
<dbReference type="AlphaFoldDB" id="A0A5C4V008"/>
<dbReference type="InterPro" id="IPR019576">
    <property type="entry name" value="Pyridoxamine_oxidase_dimer_C"/>
</dbReference>
<evidence type="ECO:0000256" key="5">
    <source>
        <dbReference type="ARBA" id="ARBA00023002"/>
    </source>
</evidence>
<dbReference type="SUPFAM" id="SSF50475">
    <property type="entry name" value="FMN-binding split barrel"/>
    <property type="match status" value="1"/>
</dbReference>
<evidence type="ECO:0000256" key="2">
    <source>
        <dbReference type="ARBA" id="ARBA00007301"/>
    </source>
</evidence>
<dbReference type="PANTHER" id="PTHR10851">
    <property type="entry name" value="PYRIDOXINE-5-PHOSPHATE OXIDASE"/>
    <property type="match status" value="1"/>
</dbReference>
<evidence type="ECO:0000256" key="6">
    <source>
        <dbReference type="SAM" id="MobiDB-lite"/>
    </source>
</evidence>
<feature type="region of interest" description="Disordered" evidence="6">
    <location>
        <begin position="22"/>
        <end position="67"/>
    </location>
</feature>
<dbReference type="InterPro" id="IPR011576">
    <property type="entry name" value="Pyridox_Oxase_N"/>
</dbReference>
<dbReference type="OrthoDB" id="9780392at2"/>
<dbReference type="InterPro" id="IPR000659">
    <property type="entry name" value="Pyridox_Oxase"/>
</dbReference>
<dbReference type="EC" id="1.4.3.5" evidence="9"/>
<evidence type="ECO:0000313" key="9">
    <source>
        <dbReference type="EMBL" id="TNM28419.1"/>
    </source>
</evidence>
<evidence type="ECO:0000256" key="1">
    <source>
        <dbReference type="ARBA" id="ARBA00001917"/>
    </source>
</evidence>
<keyword evidence="4" id="KW-0288">FMN</keyword>
<name>A0A5C4V008_9ACTN</name>
<dbReference type="PANTHER" id="PTHR10851:SF0">
    <property type="entry name" value="PYRIDOXINE-5'-PHOSPHATE OXIDASE"/>
    <property type="match status" value="1"/>
</dbReference>
<reference evidence="9 10" key="1">
    <citation type="submission" date="2019-06" db="EMBL/GenBank/DDBJ databases">
        <title>Draft genome of Streptomyces sedi sp. JCM16909.</title>
        <authorList>
            <person name="Klykleung N."/>
            <person name="Tanasupawat S."/>
            <person name="Kudo T."/>
            <person name="Yuki M."/>
            <person name="Ohkuma M."/>
        </authorList>
    </citation>
    <scope>NUCLEOTIDE SEQUENCE [LARGE SCALE GENOMIC DNA]</scope>
    <source>
        <strain evidence="9 10">JCM 16909</strain>
    </source>
</reference>
<evidence type="ECO:0000256" key="4">
    <source>
        <dbReference type="ARBA" id="ARBA00022643"/>
    </source>
</evidence>
<accession>A0A5C4V008</accession>
<evidence type="ECO:0000313" key="10">
    <source>
        <dbReference type="Proteomes" id="UP000311713"/>
    </source>
</evidence>
<keyword evidence="10" id="KW-1185">Reference proteome</keyword>
<dbReference type="Pfam" id="PF10590">
    <property type="entry name" value="PNP_phzG_C"/>
    <property type="match status" value="1"/>
</dbReference>
<dbReference type="GO" id="GO:0004733">
    <property type="term" value="F:pyridoxamine phosphate oxidase activity"/>
    <property type="evidence" value="ECO:0007669"/>
    <property type="project" value="UniProtKB-EC"/>
</dbReference>
<dbReference type="GO" id="GO:0008615">
    <property type="term" value="P:pyridoxine biosynthetic process"/>
    <property type="evidence" value="ECO:0007669"/>
    <property type="project" value="InterPro"/>
</dbReference>
<comment type="cofactor">
    <cofactor evidence="1">
        <name>FMN</name>
        <dbReference type="ChEBI" id="CHEBI:58210"/>
    </cofactor>
</comment>
<dbReference type="Gene3D" id="2.30.110.10">
    <property type="entry name" value="Electron Transport, Fmn-binding Protein, Chain A"/>
    <property type="match status" value="1"/>
</dbReference>
<dbReference type="Proteomes" id="UP000311713">
    <property type="component" value="Unassembled WGS sequence"/>
</dbReference>
<proteinExistence type="inferred from homology"/>
<dbReference type="GO" id="GO:0010181">
    <property type="term" value="F:FMN binding"/>
    <property type="evidence" value="ECO:0007669"/>
    <property type="project" value="InterPro"/>
</dbReference>
<keyword evidence="3" id="KW-0285">Flavoprotein</keyword>
<feature type="domain" description="Pyridoxamine 5'-phosphate oxidase N-terminal" evidence="7">
    <location>
        <begin position="120"/>
        <end position="230"/>
    </location>
</feature>
<protein>
    <submittedName>
        <fullName evidence="9">Pyridoxal 5'-phosphate synthase</fullName>
        <ecNumber evidence="9">1.4.3.5</ecNumber>
    </submittedName>
</protein>
<evidence type="ECO:0000256" key="3">
    <source>
        <dbReference type="ARBA" id="ARBA00022630"/>
    </source>
</evidence>
<comment type="caution">
    <text evidence="9">The sequence shown here is derived from an EMBL/GenBank/DDBJ whole genome shotgun (WGS) entry which is preliminary data.</text>
</comment>
<keyword evidence="5 9" id="KW-0560">Oxidoreductase</keyword>
<feature type="compositionally biased region" description="Basic residues" evidence="6">
    <location>
        <begin position="48"/>
        <end position="58"/>
    </location>
</feature>
<gene>
    <name evidence="9" type="ORF">FH715_17840</name>
</gene>
<dbReference type="Pfam" id="PF01243">
    <property type="entry name" value="PNPOx_N"/>
    <property type="match status" value="1"/>
</dbReference>
<organism evidence="9 10">
    <name type="scientific">Streptomyces sedi</name>
    <dbReference type="NCBI Taxonomy" id="555059"/>
    <lineage>
        <taxon>Bacteria</taxon>
        <taxon>Bacillati</taxon>
        <taxon>Actinomycetota</taxon>
        <taxon>Actinomycetes</taxon>
        <taxon>Kitasatosporales</taxon>
        <taxon>Streptomycetaceae</taxon>
        <taxon>Streptomyces</taxon>
    </lineage>
</organism>
<sequence>MQRAVPRAPFGAGSGLHVCRWPVPRSTRGARGTARVTVHRAEDDHPPRPRPHRRRPRRPAAGAPAPIRSAGYRRLMDPRHVRDLLARAPLMARELPGFGAGADPGAAPATPTELFAAWLAEAVEAGVLDPGAALLSTAGSDGRPDARIVALRDVEPVESAWVFATDAASPKGVQLAQRPAAALTFYWPLQGRQIRVRGDVTQAPKDVSLADFASRSPASKVAGLVGRQSTPMGALPEWNEAAERAGRELAEHPDAHPPGHTVYALAAHHVEFWQGDAGRRHVRLAYAQLPDADWERALLWP</sequence>
<feature type="domain" description="Pyridoxine 5'-phosphate oxidase dimerisation C-terminal" evidence="8">
    <location>
        <begin position="261"/>
        <end position="301"/>
    </location>
</feature>